<organism evidence="3 4">
    <name type="scientific">Ostreobium quekettii</name>
    <dbReference type="NCBI Taxonomy" id="121088"/>
    <lineage>
        <taxon>Eukaryota</taxon>
        <taxon>Viridiplantae</taxon>
        <taxon>Chlorophyta</taxon>
        <taxon>core chlorophytes</taxon>
        <taxon>Ulvophyceae</taxon>
        <taxon>TCBD clade</taxon>
        <taxon>Bryopsidales</taxon>
        <taxon>Ostreobineae</taxon>
        <taxon>Ostreobiaceae</taxon>
        <taxon>Ostreobium</taxon>
    </lineage>
</organism>
<dbReference type="InterPro" id="IPR001650">
    <property type="entry name" value="Helicase_C-like"/>
</dbReference>
<dbReference type="Pfam" id="PF22982">
    <property type="entry name" value="WHD_HRQ1"/>
    <property type="match status" value="1"/>
</dbReference>
<proteinExistence type="predicted"/>
<feature type="region of interest" description="Disordered" evidence="1">
    <location>
        <begin position="561"/>
        <end position="580"/>
    </location>
</feature>
<feature type="domain" description="Helicase C-terminal" evidence="2">
    <location>
        <begin position="49"/>
        <end position="205"/>
    </location>
</feature>
<dbReference type="Pfam" id="PF09369">
    <property type="entry name" value="MZB"/>
    <property type="match status" value="1"/>
</dbReference>
<dbReference type="PANTHER" id="PTHR47957:SF3">
    <property type="entry name" value="ATP-DEPENDENT HELICASE HRQ1"/>
    <property type="match status" value="1"/>
</dbReference>
<keyword evidence="4" id="KW-1185">Reference proteome</keyword>
<protein>
    <recommendedName>
        <fullName evidence="2">Helicase C-terminal domain-containing protein</fullName>
    </recommendedName>
</protein>
<dbReference type="GO" id="GO:0036297">
    <property type="term" value="P:interstrand cross-link repair"/>
    <property type="evidence" value="ECO:0007669"/>
    <property type="project" value="TreeGrafter"/>
</dbReference>
<dbReference type="CDD" id="cd18797">
    <property type="entry name" value="SF2_C_Hrq"/>
    <property type="match status" value="1"/>
</dbReference>
<dbReference type="PANTHER" id="PTHR47957">
    <property type="entry name" value="ATP-DEPENDENT HELICASE HRQ1"/>
    <property type="match status" value="1"/>
</dbReference>
<dbReference type="Pfam" id="PF00271">
    <property type="entry name" value="Helicase_C"/>
    <property type="match status" value="1"/>
</dbReference>
<dbReference type="AlphaFoldDB" id="A0A8S1IRI4"/>
<sequence length="580" mass="63830">MIFRGKQVTGEKPEIQEEIQSRLPGPEWKAHYGTSGIAPDKRRGSPIVEMSLLLAECIQHGLRTIAFCNTRKLCELVTAYTRETLRCTAPHLADSLCVYRAGYRPEERRQIEAQLFGGQLRAVAATNALELGVDVGSLDVTLHMGFPGSVASLWQQAGRAGRREQVSLSIVLAFDSPLDQYFMRHPQQLFGRSIEHVQIDANNANVLQEHLACAAHELPLDEQVDVDFFGGALPAAVERLREIGQISRPARAELGQGQWLYSGRSAHPASGVSLRAIDPERFAIVNDASEEQIIEEIEESKAFYDIYDGAVYMFQGRTYLCTKLDLVKKVAHVRPADLKYYTKTRDFLDVHVIGSRIAYTMGPAAEAYPKTSASCAEALVTARWIGFHRIWQGSNVVFDTVDLFLPDAQFDTQAAYIRVPHSARKEVHQRGLPWREGLHGAGHALLNVIPLFMMCGPRDMATECDYPQAMRFRPERILVYDNNPGGIGLAKTAAPLFGVLLDRAYKLVAECPCEEPTGCPGCVQHPACPEYNVVLCKASALVILGAVLRAERHPDYMSGVREDGEGSCACGGSPGGAGSH</sequence>
<dbReference type="InterPro" id="IPR055227">
    <property type="entry name" value="HRQ1_WHD"/>
</dbReference>
<dbReference type="GO" id="GO:0006289">
    <property type="term" value="P:nucleotide-excision repair"/>
    <property type="evidence" value="ECO:0007669"/>
    <property type="project" value="TreeGrafter"/>
</dbReference>
<evidence type="ECO:0000313" key="3">
    <source>
        <dbReference type="EMBL" id="CAD7696371.1"/>
    </source>
</evidence>
<evidence type="ECO:0000256" key="1">
    <source>
        <dbReference type="SAM" id="MobiDB-lite"/>
    </source>
</evidence>
<dbReference type="SMART" id="SM00490">
    <property type="entry name" value="HELICc"/>
    <property type="match status" value="1"/>
</dbReference>
<dbReference type="Proteomes" id="UP000708148">
    <property type="component" value="Unassembled WGS sequence"/>
</dbReference>
<dbReference type="EMBL" id="CAJHUC010000468">
    <property type="protein sequence ID" value="CAD7696371.1"/>
    <property type="molecule type" value="Genomic_DNA"/>
</dbReference>
<dbReference type="OrthoDB" id="18781at2759"/>
<comment type="caution">
    <text evidence="3">The sequence shown here is derived from an EMBL/GenBank/DDBJ whole genome shotgun (WGS) entry which is preliminary data.</text>
</comment>
<name>A0A8S1IRI4_9CHLO</name>
<dbReference type="GO" id="GO:0043138">
    <property type="term" value="F:3'-5' DNA helicase activity"/>
    <property type="evidence" value="ECO:0007669"/>
    <property type="project" value="TreeGrafter"/>
</dbReference>
<dbReference type="Gene3D" id="3.40.50.300">
    <property type="entry name" value="P-loop containing nucleotide triphosphate hydrolases"/>
    <property type="match status" value="1"/>
</dbReference>
<evidence type="ECO:0000313" key="4">
    <source>
        <dbReference type="Proteomes" id="UP000708148"/>
    </source>
</evidence>
<accession>A0A8S1IRI4</accession>
<dbReference type="InterPro" id="IPR027417">
    <property type="entry name" value="P-loop_NTPase"/>
</dbReference>
<evidence type="ECO:0000259" key="2">
    <source>
        <dbReference type="PROSITE" id="PS51194"/>
    </source>
</evidence>
<dbReference type="PROSITE" id="PS51194">
    <property type="entry name" value="HELICASE_CTER"/>
    <property type="match status" value="1"/>
</dbReference>
<dbReference type="InterPro" id="IPR018973">
    <property type="entry name" value="MZB"/>
</dbReference>
<reference evidence="3" key="1">
    <citation type="submission" date="2020-12" db="EMBL/GenBank/DDBJ databases">
        <authorList>
            <person name="Iha C."/>
        </authorList>
    </citation>
    <scope>NUCLEOTIDE SEQUENCE</scope>
</reference>
<dbReference type="GO" id="GO:0005634">
    <property type="term" value="C:nucleus"/>
    <property type="evidence" value="ECO:0007669"/>
    <property type="project" value="TreeGrafter"/>
</dbReference>
<gene>
    <name evidence="3" type="ORF">OSTQU699_LOCUS1732</name>
</gene>
<dbReference type="SUPFAM" id="SSF52540">
    <property type="entry name" value="P-loop containing nucleoside triphosphate hydrolases"/>
    <property type="match status" value="1"/>
</dbReference>